<organism evidence="2 3">
    <name type="scientific">Geodermatophilus siccatus</name>
    <dbReference type="NCBI Taxonomy" id="1137991"/>
    <lineage>
        <taxon>Bacteria</taxon>
        <taxon>Bacillati</taxon>
        <taxon>Actinomycetota</taxon>
        <taxon>Actinomycetes</taxon>
        <taxon>Geodermatophilales</taxon>
        <taxon>Geodermatophilaceae</taxon>
        <taxon>Geodermatophilus</taxon>
    </lineage>
</organism>
<dbReference type="RefSeq" id="WP_175479509.1">
    <property type="nucleotide sequence ID" value="NZ_FNHE01000004.1"/>
</dbReference>
<sequence length="45" mass="5352">MSGLYERALAQQRLDARRQRFRERQQVLLAILVVSTVVFFALFVR</sequence>
<accession>A0A1G9R5I9</accession>
<evidence type="ECO:0000313" key="3">
    <source>
        <dbReference type="Proteomes" id="UP000198680"/>
    </source>
</evidence>
<keyword evidence="3" id="KW-1185">Reference proteome</keyword>
<evidence type="ECO:0000256" key="1">
    <source>
        <dbReference type="SAM" id="Phobius"/>
    </source>
</evidence>
<keyword evidence="1" id="KW-0812">Transmembrane</keyword>
<reference evidence="3" key="1">
    <citation type="submission" date="2016-10" db="EMBL/GenBank/DDBJ databases">
        <authorList>
            <person name="Varghese N."/>
            <person name="Submissions S."/>
        </authorList>
    </citation>
    <scope>NUCLEOTIDE SEQUENCE [LARGE SCALE GENOMIC DNA]</scope>
    <source>
        <strain evidence="3">DSM 45419</strain>
    </source>
</reference>
<keyword evidence="1" id="KW-0472">Membrane</keyword>
<keyword evidence="1" id="KW-1133">Transmembrane helix</keyword>
<dbReference type="Proteomes" id="UP000198680">
    <property type="component" value="Unassembled WGS sequence"/>
</dbReference>
<proteinExistence type="predicted"/>
<name>A0A1G9R5I9_9ACTN</name>
<dbReference type="EMBL" id="FNHE01000004">
    <property type="protein sequence ID" value="SDM18549.1"/>
    <property type="molecule type" value="Genomic_DNA"/>
</dbReference>
<feature type="transmembrane region" description="Helical" evidence="1">
    <location>
        <begin position="27"/>
        <end position="44"/>
    </location>
</feature>
<dbReference type="AlphaFoldDB" id="A0A1G9R5I9"/>
<protein>
    <submittedName>
        <fullName evidence="2">Uncharacterized protein</fullName>
    </submittedName>
</protein>
<gene>
    <name evidence="2" type="ORF">SAMN05660642_01786</name>
</gene>
<evidence type="ECO:0000313" key="2">
    <source>
        <dbReference type="EMBL" id="SDM18549.1"/>
    </source>
</evidence>
<dbReference type="STRING" id="1137991.SAMN05660642_01786"/>